<proteinExistence type="predicted"/>
<sequence length="58" mass="6599">MDMLVCPCSMQQRIDVLNAQSFQKFQLSPNKTQHTGILEILEGVKLMARTKSYLGEKV</sequence>
<reference evidence="1" key="1">
    <citation type="submission" date="2018-02" db="EMBL/GenBank/DDBJ databases">
        <title>Rhizophora mucronata_Transcriptome.</title>
        <authorList>
            <person name="Meera S.P."/>
            <person name="Sreeshan A."/>
            <person name="Augustine A."/>
        </authorList>
    </citation>
    <scope>NUCLEOTIDE SEQUENCE</scope>
    <source>
        <tissue evidence="1">Leaf</tissue>
    </source>
</reference>
<name>A0A2P2IST9_RHIMU</name>
<protein>
    <submittedName>
        <fullName evidence="1">Uncharacterized protein</fullName>
    </submittedName>
</protein>
<organism evidence="1">
    <name type="scientific">Rhizophora mucronata</name>
    <name type="common">Asiatic mangrove</name>
    <dbReference type="NCBI Taxonomy" id="61149"/>
    <lineage>
        <taxon>Eukaryota</taxon>
        <taxon>Viridiplantae</taxon>
        <taxon>Streptophyta</taxon>
        <taxon>Embryophyta</taxon>
        <taxon>Tracheophyta</taxon>
        <taxon>Spermatophyta</taxon>
        <taxon>Magnoliopsida</taxon>
        <taxon>eudicotyledons</taxon>
        <taxon>Gunneridae</taxon>
        <taxon>Pentapetalae</taxon>
        <taxon>rosids</taxon>
        <taxon>fabids</taxon>
        <taxon>Malpighiales</taxon>
        <taxon>Rhizophoraceae</taxon>
        <taxon>Rhizophora</taxon>
    </lineage>
</organism>
<dbReference type="EMBL" id="GGEC01003810">
    <property type="protein sequence ID" value="MBW84293.1"/>
    <property type="molecule type" value="Transcribed_RNA"/>
</dbReference>
<evidence type="ECO:0000313" key="1">
    <source>
        <dbReference type="EMBL" id="MBW84293.1"/>
    </source>
</evidence>
<accession>A0A2P2IST9</accession>
<dbReference type="AlphaFoldDB" id="A0A2P2IST9"/>